<dbReference type="GO" id="GO:1990529">
    <property type="term" value="C:glycosylphosphatidylinositol-mannosyltransferase I complex"/>
    <property type="evidence" value="ECO:0007669"/>
    <property type="project" value="TreeGrafter"/>
</dbReference>
<dbReference type="PANTHER" id="PTHR12886:SF0">
    <property type="entry name" value="GPI MANNOSYLTRANSFERASE 1"/>
    <property type="match status" value="1"/>
</dbReference>
<name>E4X2P6_OIKDI</name>
<evidence type="ECO:0000256" key="1">
    <source>
        <dbReference type="ARBA" id="ARBA00004477"/>
    </source>
</evidence>
<gene>
    <name evidence="15" type="ORF">GSOID_T00017524001</name>
</gene>
<organism evidence="15">
    <name type="scientific">Oikopleura dioica</name>
    <name type="common">Tunicate</name>
    <dbReference type="NCBI Taxonomy" id="34765"/>
    <lineage>
        <taxon>Eukaryota</taxon>
        <taxon>Metazoa</taxon>
        <taxon>Chordata</taxon>
        <taxon>Tunicata</taxon>
        <taxon>Appendicularia</taxon>
        <taxon>Copelata</taxon>
        <taxon>Oikopleuridae</taxon>
        <taxon>Oikopleura</taxon>
    </lineage>
</organism>
<keyword evidence="14" id="KW-0732">Signal</keyword>
<proteinExistence type="inferred from homology"/>
<evidence type="ECO:0000256" key="11">
    <source>
        <dbReference type="ARBA" id="ARBA00093408"/>
    </source>
</evidence>
<dbReference type="GO" id="GO:0051751">
    <property type="term" value="F:alpha-1,4-mannosyltransferase activity"/>
    <property type="evidence" value="ECO:0007669"/>
    <property type="project" value="InterPro"/>
</dbReference>
<evidence type="ECO:0000256" key="14">
    <source>
        <dbReference type="SAM" id="SignalP"/>
    </source>
</evidence>
<sequence>MPLSSLNLILIGIFVRLSCLCLLEYSERLFQIPLTDVDYFVFSDASAFVSKGLSPYKRHTYRYTPLLAYALLPVTSFPPFGKLLFILFDLISAGLILKISGQSAALLYLFNPLTIGIAVRGNAEPIIGAFTILSIATLESTVISAILLAVSVHLKTYPAPWAVTVWLYYADKKLFGFIPYSKRGIIYGIISACTFLSLSWLSYCLFQEEFLEHAHLHHLSRQDTRHNFSIWFLSFYLMDGNSPYGFLCFLVQFALCLLISFKFSSDPFFASFLQTFVFVSFNKVITSQYFIWYLSLLPLVIKNLKITSLRVTTLSALWFASQGFWLLPAYFFEMEGHNSFLWMHSSSIVHFATNIFIACQIINHYQPLHGKIKRN</sequence>
<dbReference type="PANTHER" id="PTHR12886">
    <property type="entry name" value="PIG-M MANNOSYLTRANSFERASE"/>
    <property type="match status" value="1"/>
</dbReference>
<feature type="transmembrane region" description="Helical" evidence="13">
    <location>
        <begin position="99"/>
        <end position="119"/>
    </location>
</feature>
<keyword evidence="5 13" id="KW-0328">Glycosyltransferase</keyword>
<dbReference type="EMBL" id="FN653023">
    <property type="protein sequence ID" value="CBY17899.1"/>
    <property type="molecule type" value="Genomic_DNA"/>
</dbReference>
<feature type="transmembrane region" description="Helical" evidence="13">
    <location>
        <begin position="313"/>
        <end position="332"/>
    </location>
</feature>
<feature type="transmembrane region" description="Helical" evidence="13">
    <location>
        <begin position="284"/>
        <end position="301"/>
    </location>
</feature>
<evidence type="ECO:0000256" key="10">
    <source>
        <dbReference type="ARBA" id="ARBA00023136"/>
    </source>
</evidence>
<comment type="subcellular location">
    <subcellularLocation>
        <location evidence="1 13">Endoplasmic reticulum membrane</location>
        <topology evidence="1 13">Multi-pass membrane protein</topology>
    </subcellularLocation>
</comment>
<dbReference type="UniPathway" id="UPA00196"/>
<evidence type="ECO:0000313" key="15">
    <source>
        <dbReference type="EMBL" id="CBY17899.1"/>
    </source>
</evidence>
<dbReference type="GO" id="GO:0006506">
    <property type="term" value="P:GPI anchor biosynthetic process"/>
    <property type="evidence" value="ECO:0007669"/>
    <property type="project" value="UniProtKB-UniPathway"/>
</dbReference>
<evidence type="ECO:0000256" key="6">
    <source>
        <dbReference type="ARBA" id="ARBA00022679"/>
    </source>
</evidence>
<protein>
    <recommendedName>
        <fullName evidence="12 13">GPI alpha-1,4-mannosyltransferase I, catalytic subunit</fullName>
        <ecNumber evidence="13">2.4.1.-</ecNumber>
    </recommendedName>
    <alternativeName>
        <fullName evidence="13">GPI mannosyltransferase I</fullName>
    </alternativeName>
</protein>
<evidence type="ECO:0000256" key="12">
    <source>
        <dbReference type="ARBA" id="ARBA00093608"/>
    </source>
</evidence>
<dbReference type="FunCoup" id="E4X2P6">
    <property type="interactions" value="173"/>
</dbReference>
<evidence type="ECO:0000256" key="2">
    <source>
        <dbReference type="ARBA" id="ARBA00004687"/>
    </source>
</evidence>
<dbReference type="InParanoid" id="E4X2P6"/>
<keyword evidence="8 13" id="KW-0256">Endoplasmic reticulum</keyword>
<feature type="transmembrane region" description="Helical" evidence="13">
    <location>
        <begin position="185"/>
        <end position="206"/>
    </location>
</feature>
<dbReference type="Pfam" id="PF05007">
    <property type="entry name" value="Mannosyl_trans"/>
    <property type="match status" value="1"/>
</dbReference>
<feature type="chain" id="PRO_5003189923" description="GPI alpha-1,4-mannosyltransferase I, catalytic subunit" evidence="14">
    <location>
        <begin position="20"/>
        <end position="375"/>
    </location>
</feature>
<dbReference type="GO" id="GO:0005789">
    <property type="term" value="C:endoplasmic reticulum membrane"/>
    <property type="evidence" value="ECO:0007669"/>
    <property type="project" value="UniProtKB-SubCell"/>
</dbReference>
<feature type="transmembrane region" description="Helical" evidence="13">
    <location>
        <begin position="126"/>
        <end position="150"/>
    </location>
</feature>
<dbReference type="GO" id="GO:0004376">
    <property type="term" value="F:GPI mannosyltransferase activity"/>
    <property type="evidence" value="ECO:0007669"/>
    <property type="project" value="InterPro"/>
</dbReference>
<keyword evidence="9 13" id="KW-1133">Transmembrane helix</keyword>
<comment type="function">
    <text evidence="11 13">Catalytic subunit of the glycosylphosphatidylinositol-mannosyltransferase I complex which catalyzes the transfer of the first mannose, via an alpha-1,4 bond from a dolichol-phosphate-mannose (Dol-P-Man) to the glucosaminyl acyl phosphatidylinositol (GlcN-(acyl)PI) intermediate to generate alpha-D-Man-(1-&gt;4)-alpha-D-GlcN-(1-&gt;6)-(1-radyl,2-acyl-sn-glycero-3-phospho)-2-acyl-inositol and participates in the sixth step of the glycosylphosphatidylinositol-anchor biosynthesis.</text>
</comment>
<feature type="transmembrane region" description="Helical" evidence="13">
    <location>
        <begin position="344"/>
        <end position="365"/>
    </location>
</feature>
<reference evidence="15" key="1">
    <citation type="journal article" date="2010" name="Science">
        <title>Plasticity of animal genome architecture unmasked by rapid evolution of a pelagic tunicate.</title>
        <authorList>
            <person name="Denoeud F."/>
            <person name="Henriet S."/>
            <person name="Mungpakdee S."/>
            <person name="Aury J.M."/>
            <person name="Da Silva C."/>
            <person name="Brinkmann H."/>
            <person name="Mikhaleva J."/>
            <person name="Olsen L.C."/>
            <person name="Jubin C."/>
            <person name="Canestro C."/>
            <person name="Bouquet J.M."/>
            <person name="Danks G."/>
            <person name="Poulain J."/>
            <person name="Campsteijn C."/>
            <person name="Adamski M."/>
            <person name="Cross I."/>
            <person name="Yadetie F."/>
            <person name="Muffato M."/>
            <person name="Louis A."/>
            <person name="Butcher S."/>
            <person name="Tsagkogeorga G."/>
            <person name="Konrad A."/>
            <person name="Singh S."/>
            <person name="Jensen M.F."/>
            <person name="Cong E.H."/>
            <person name="Eikeseth-Otteraa H."/>
            <person name="Noel B."/>
            <person name="Anthouard V."/>
            <person name="Porcel B.M."/>
            <person name="Kachouri-Lafond R."/>
            <person name="Nishino A."/>
            <person name="Ugolini M."/>
            <person name="Chourrout P."/>
            <person name="Nishida H."/>
            <person name="Aasland R."/>
            <person name="Huzurbazar S."/>
            <person name="Westhof E."/>
            <person name="Delsuc F."/>
            <person name="Lehrach H."/>
            <person name="Reinhardt R."/>
            <person name="Weissenbach J."/>
            <person name="Roy S.W."/>
            <person name="Artiguenave F."/>
            <person name="Postlethwait J.H."/>
            <person name="Manak J.R."/>
            <person name="Thompson E.M."/>
            <person name="Jaillon O."/>
            <person name="Du Pasquier L."/>
            <person name="Boudinot P."/>
            <person name="Liberles D.A."/>
            <person name="Volff J.N."/>
            <person name="Philippe H."/>
            <person name="Lenhard B."/>
            <person name="Roest Crollius H."/>
            <person name="Wincker P."/>
            <person name="Chourrout D."/>
        </authorList>
    </citation>
    <scope>NUCLEOTIDE SEQUENCE [LARGE SCALE GENOMIC DNA]</scope>
</reference>
<feature type="transmembrane region" description="Helical" evidence="13">
    <location>
        <begin position="244"/>
        <end position="264"/>
    </location>
</feature>
<dbReference type="InterPro" id="IPR007704">
    <property type="entry name" value="PIG-M"/>
</dbReference>
<dbReference type="EC" id="2.4.1.-" evidence="13"/>
<evidence type="ECO:0000256" key="5">
    <source>
        <dbReference type="ARBA" id="ARBA00022676"/>
    </source>
</evidence>
<comment type="similarity">
    <text evidence="3 13">Belongs to the PIGM family.</text>
</comment>
<evidence type="ECO:0000256" key="8">
    <source>
        <dbReference type="ARBA" id="ARBA00022824"/>
    </source>
</evidence>
<feature type="signal peptide" evidence="14">
    <location>
        <begin position="1"/>
        <end position="19"/>
    </location>
</feature>
<evidence type="ECO:0000313" key="16">
    <source>
        <dbReference type="Proteomes" id="UP000001307"/>
    </source>
</evidence>
<keyword evidence="4 13" id="KW-0337">GPI-anchor biosynthesis</keyword>
<keyword evidence="7 13" id="KW-0812">Transmembrane</keyword>
<keyword evidence="6 13" id="KW-0808">Transferase</keyword>
<dbReference type="Proteomes" id="UP000001307">
    <property type="component" value="Unassembled WGS sequence"/>
</dbReference>
<dbReference type="AlphaFoldDB" id="E4X2P6"/>
<evidence type="ECO:0000256" key="13">
    <source>
        <dbReference type="RuleBase" id="RU365064"/>
    </source>
</evidence>
<evidence type="ECO:0000256" key="4">
    <source>
        <dbReference type="ARBA" id="ARBA00022502"/>
    </source>
</evidence>
<evidence type="ECO:0000256" key="9">
    <source>
        <dbReference type="ARBA" id="ARBA00022989"/>
    </source>
</evidence>
<comment type="pathway">
    <text evidence="2 13">Glycolipid biosynthesis; glycosylphosphatidylinositol-anchor biosynthesis.</text>
</comment>
<feature type="transmembrane region" description="Helical" evidence="13">
    <location>
        <begin position="66"/>
        <end position="87"/>
    </location>
</feature>
<keyword evidence="16" id="KW-1185">Reference proteome</keyword>
<keyword evidence="10 13" id="KW-0472">Membrane</keyword>
<evidence type="ECO:0000256" key="7">
    <source>
        <dbReference type="ARBA" id="ARBA00022692"/>
    </source>
</evidence>
<dbReference type="OrthoDB" id="1741594at2759"/>
<evidence type="ECO:0000256" key="3">
    <source>
        <dbReference type="ARBA" id="ARBA00011071"/>
    </source>
</evidence>
<accession>E4X2P6</accession>